<feature type="chain" id="PRO_5019323580" evidence="1">
    <location>
        <begin position="19"/>
        <end position="841"/>
    </location>
</feature>
<gene>
    <name evidence="2" type="ORF">Ahy_B09g095217</name>
</gene>
<dbReference type="Gene3D" id="3.80.10.10">
    <property type="entry name" value="Ribonuclease Inhibitor"/>
    <property type="match status" value="2"/>
</dbReference>
<dbReference type="Proteomes" id="UP000289738">
    <property type="component" value="Chromosome B09"/>
</dbReference>
<dbReference type="InterPro" id="IPR044974">
    <property type="entry name" value="Disease_R_plants"/>
</dbReference>
<protein>
    <submittedName>
        <fullName evidence="2">Uncharacterized protein</fullName>
    </submittedName>
</protein>
<dbReference type="InterPro" id="IPR032675">
    <property type="entry name" value="LRR_dom_sf"/>
</dbReference>
<organism evidence="2 3">
    <name type="scientific">Arachis hypogaea</name>
    <name type="common">Peanut</name>
    <dbReference type="NCBI Taxonomy" id="3818"/>
    <lineage>
        <taxon>Eukaryota</taxon>
        <taxon>Viridiplantae</taxon>
        <taxon>Streptophyta</taxon>
        <taxon>Embryophyta</taxon>
        <taxon>Tracheophyta</taxon>
        <taxon>Spermatophyta</taxon>
        <taxon>Magnoliopsida</taxon>
        <taxon>eudicotyledons</taxon>
        <taxon>Gunneridae</taxon>
        <taxon>Pentapetalae</taxon>
        <taxon>rosids</taxon>
        <taxon>fabids</taxon>
        <taxon>Fabales</taxon>
        <taxon>Fabaceae</taxon>
        <taxon>Papilionoideae</taxon>
        <taxon>50 kb inversion clade</taxon>
        <taxon>dalbergioids sensu lato</taxon>
        <taxon>Dalbergieae</taxon>
        <taxon>Pterocarpus clade</taxon>
        <taxon>Arachis</taxon>
    </lineage>
</organism>
<dbReference type="SUPFAM" id="SSF52058">
    <property type="entry name" value="L domain-like"/>
    <property type="match status" value="1"/>
</dbReference>
<dbReference type="GO" id="GO:0006952">
    <property type="term" value="P:defense response"/>
    <property type="evidence" value="ECO:0007669"/>
    <property type="project" value="InterPro"/>
</dbReference>
<keyword evidence="3" id="KW-1185">Reference proteome</keyword>
<dbReference type="AlphaFoldDB" id="A0A444XD88"/>
<comment type="caution">
    <text evidence="2">The sequence shown here is derived from an EMBL/GenBank/DDBJ whole genome shotgun (WGS) entry which is preliminary data.</text>
</comment>
<dbReference type="STRING" id="3818.A0A444XD88"/>
<evidence type="ECO:0000313" key="2">
    <source>
        <dbReference type="EMBL" id="RYQ87688.1"/>
    </source>
</evidence>
<evidence type="ECO:0000313" key="3">
    <source>
        <dbReference type="Proteomes" id="UP000289738"/>
    </source>
</evidence>
<accession>A0A444XD88</accession>
<feature type="signal peptide" evidence="1">
    <location>
        <begin position="1"/>
        <end position="18"/>
    </location>
</feature>
<sequence length="841" mass="97467">MMWLIRQLQLIWFQDIHGVESMIVDMNQITIDPCIIIIALRKMAKLRLLALRGNVNIDLERNRVLLENFQLPNDLRYIEWNKCPLKFVPSICWPQKLVQLSMRDSNVQKLWDTVQNLPSLEFIDLHGCKRLIECPNLAGATNLKLIILVGCESLQDVHPSIFSLPKIEELYVNYCTSLKRLCSDYCSPSLWGLWANGCSNLEEFSIPIMTHHSKLKLYLPSTALSEVPSTIMHLKNLEWFGFNISYSLQKLPKKFTSRIALTDPIKHEDDTCIILSRILPTPAFLSLKELTLYKCKRLSKLPDNIHVLQSLQLLHVESCHVITSLPKSIKNLQQLIKLLIVDCEMLQYVPPLPPSIIYSNVVNCKSLEAVSSLTSEPPRKYHAWFGFHNCTKLDDDAYEAVLKDLKSRIEPVANNDGYPHRFFYYLPRKESIINEWFPDYYSREASIIVELDDDAYDAVLEDFKSRIKLVANNDGYSHNEANNGNIFFYYYLPSKESIINEWFPDYYSREASIIVEVAPDHKISSCLVGCILISQYQSCKLVEKEVIFGWKCYLGKGCNEWEWITTFDTRKLLTGSCYVPDDVIDQLEMVSDHKVVWYHGEPSKKITEAIKERRKGTSCNTMLKFEFYANTEDNEEVVIKGCGIRWMHVHVNHQGEISPDATHDVESQRTENQRKSGFTSWFQRLLNCDVITSLQESIGNLQKLITLLIFSSLISKPPRKDKAFISFHNFPKLDDHAYEIILRDLKSSIEIIANNDGYPNNEEKNDNISFYHLPSKESILNNWFLTTTLQKLRSLLKFLQIRSFLLALLSACYCSQYQYSNHWNKHMIFGCECNMEKGCNK</sequence>
<dbReference type="PANTHER" id="PTHR11017:SF512">
    <property type="entry name" value="ADP-RIBOSYL CYCLASE_CYCLIC ADP-RIBOSE HYDROLASE"/>
    <property type="match status" value="1"/>
</dbReference>
<dbReference type="EMBL" id="SDMP01000019">
    <property type="protein sequence ID" value="RYQ87688.1"/>
    <property type="molecule type" value="Genomic_DNA"/>
</dbReference>
<keyword evidence="1" id="KW-0732">Signal</keyword>
<dbReference type="PANTHER" id="PTHR11017">
    <property type="entry name" value="LEUCINE-RICH REPEAT-CONTAINING PROTEIN"/>
    <property type="match status" value="1"/>
</dbReference>
<proteinExistence type="predicted"/>
<evidence type="ECO:0000256" key="1">
    <source>
        <dbReference type="SAM" id="SignalP"/>
    </source>
</evidence>
<reference evidence="2 3" key="1">
    <citation type="submission" date="2019-01" db="EMBL/GenBank/DDBJ databases">
        <title>Sequencing of cultivated peanut Arachis hypogaea provides insights into genome evolution and oil improvement.</title>
        <authorList>
            <person name="Chen X."/>
        </authorList>
    </citation>
    <scope>NUCLEOTIDE SEQUENCE [LARGE SCALE GENOMIC DNA]</scope>
    <source>
        <strain evidence="3">cv. Fuhuasheng</strain>
        <tissue evidence="2">Leaves</tissue>
    </source>
</reference>
<name>A0A444XD88_ARAHY</name>